<dbReference type="SUPFAM" id="SSF52540">
    <property type="entry name" value="P-loop containing nucleoside triphosphate hydrolases"/>
    <property type="match status" value="1"/>
</dbReference>
<dbReference type="Gene3D" id="3.40.50.300">
    <property type="entry name" value="P-loop containing nucleotide triphosphate hydrolases"/>
    <property type="match status" value="1"/>
</dbReference>
<dbReference type="EMBL" id="JAEHFQ010000014">
    <property type="protein sequence ID" value="MBM0635687.1"/>
    <property type="molecule type" value="Genomic_DNA"/>
</dbReference>
<dbReference type="InterPro" id="IPR050763">
    <property type="entry name" value="ABC_transporter_ATP-binding"/>
</dbReference>
<sequence>MIEVSGLTKEFKVKARSKGFLNQTRSFFKPLYHTVTAVDHIDFSIEDGDVVGFIGRNGAGKSTTIKMLSGILYPTSGKALVEQIEPYKNKKHNAKNIGVVFGQRTQLWWDIPVADTFELFKRLYKITDKDYNKRVALFREMFSMDSYIDKPVRQLSLGQRMCADLCAAMLHNPNVIFLDEPTIGLDVINKENMRNFVKYINEEFNTTFIITSHDLVDIENLCNKVMIIEQGKLIYQGDLQQLKSKYSTRASILFTCRNLKLDEARKIFDGAVEMNCTGEMLTVVYNPLKHQKVAIISEIIKHFDVLDITLKETSLEEIIKQIYTN</sequence>
<dbReference type="GO" id="GO:0005524">
    <property type="term" value="F:ATP binding"/>
    <property type="evidence" value="ECO:0007669"/>
    <property type="project" value="UniProtKB-KW"/>
</dbReference>
<organism evidence="5 6">
    <name type="scientific">Paenibacillus polymyxa</name>
    <name type="common">Bacillus polymyxa</name>
    <dbReference type="NCBI Taxonomy" id="1406"/>
    <lineage>
        <taxon>Bacteria</taxon>
        <taxon>Bacillati</taxon>
        <taxon>Bacillota</taxon>
        <taxon>Bacilli</taxon>
        <taxon>Bacillales</taxon>
        <taxon>Paenibacillaceae</taxon>
        <taxon>Paenibacillus</taxon>
    </lineage>
</organism>
<dbReference type="InterPro" id="IPR027417">
    <property type="entry name" value="P-loop_NTPase"/>
</dbReference>
<dbReference type="PROSITE" id="PS50893">
    <property type="entry name" value="ABC_TRANSPORTER_2"/>
    <property type="match status" value="1"/>
</dbReference>
<dbReference type="AlphaFoldDB" id="A0A8I1ITE3"/>
<accession>A0A8I1ITE3</accession>
<dbReference type="PROSITE" id="PS00211">
    <property type="entry name" value="ABC_TRANSPORTER_1"/>
    <property type="match status" value="1"/>
</dbReference>
<dbReference type="InterPro" id="IPR003439">
    <property type="entry name" value="ABC_transporter-like_ATP-bd"/>
</dbReference>
<dbReference type="GO" id="GO:0016887">
    <property type="term" value="F:ATP hydrolysis activity"/>
    <property type="evidence" value="ECO:0007669"/>
    <property type="project" value="InterPro"/>
</dbReference>
<dbReference type="InterPro" id="IPR017871">
    <property type="entry name" value="ABC_transporter-like_CS"/>
</dbReference>
<gene>
    <name evidence="5" type="ORF">JDW19_21505</name>
</gene>
<keyword evidence="2" id="KW-0547">Nucleotide-binding</keyword>
<evidence type="ECO:0000313" key="6">
    <source>
        <dbReference type="Proteomes" id="UP000650605"/>
    </source>
</evidence>
<reference evidence="5" key="1">
    <citation type="submission" date="2020-12" db="EMBL/GenBank/DDBJ databases">
        <title>Paenibacillus polymyxa LMG 27872: a double-edged sword.</title>
        <authorList>
            <person name="Langendries S."/>
            <person name="Garcia Mendez S."/>
            <person name="Beirinckx S."/>
            <person name="Viaene T."/>
            <person name="Baeyen S."/>
            <person name="Goeminne G."/>
            <person name="Willems A."/>
            <person name="Debode J."/>
            <person name="Goormachtig S."/>
        </authorList>
    </citation>
    <scope>NUCLEOTIDE SEQUENCE</scope>
    <source>
        <strain evidence="5">LMG 27872</strain>
    </source>
</reference>
<evidence type="ECO:0000313" key="5">
    <source>
        <dbReference type="EMBL" id="MBM0635687.1"/>
    </source>
</evidence>
<keyword evidence="1" id="KW-0813">Transport</keyword>
<proteinExistence type="predicted"/>
<protein>
    <submittedName>
        <fullName evidence="5">ATP-binding cassette domain-containing protein</fullName>
    </submittedName>
</protein>
<evidence type="ECO:0000256" key="1">
    <source>
        <dbReference type="ARBA" id="ARBA00022448"/>
    </source>
</evidence>
<dbReference type="PANTHER" id="PTHR42711:SF1">
    <property type="entry name" value="ABC-TRANSPORT PROTEIN, ATP-BINDING COMPONENT"/>
    <property type="match status" value="1"/>
</dbReference>
<dbReference type="Proteomes" id="UP000650605">
    <property type="component" value="Unassembled WGS sequence"/>
</dbReference>
<dbReference type="PANTHER" id="PTHR42711">
    <property type="entry name" value="ABC TRANSPORTER ATP-BINDING PROTEIN"/>
    <property type="match status" value="1"/>
</dbReference>
<dbReference type="InterPro" id="IPR003593">
    <property type="entry name" value="AAA+_ATPase"/>
</dbReference>
<dbReference type="SMART" id="SM00382">
    <property type="entry name" value="AAA"/>
    <property type="match status" value="1"/>
</dbReference>
<feature type="domain" description="ABC transporter" evidence="4">
    <location>
        <begin position="22"/>
        <end position="255"/>
    </location>
</feature>
<dbReference type="RefSeq" id="WP_165150131.1">
    <property type="nucleotide sequence ID" value="NZ_JAEHFQ010000014.1"/>
</dbReference>
<name>A0A8I1ITE3_PAEPO</name>
<comment type="caution">
    <text evidence="5">The sequence shown here is derived from an EMBL/GenBank/DDBJ whole genome shotgun (WGS) entry which is preliminary data.</text>
</comment>
<evidence type="ECO:0000259" key="4">
    <source>
        <dbReference type="PROSITE" id="PS50893"/>
    </source>
</evidence>
<dbReference type="Pfam" id="PF00005">
    <property type="entry name" value="ABC_tran"/>
    <property type="match status" value="1"/>
</dbReference>
<evidence type="ECO:0000256" key="2">
    <source>
        <dbReference type="ARBA" id="ARBA00022741"/>
    </source>
</evidence>
<evidence type="ECO:0000256" key="3">
    <source>
        <dbReference type="ARBA" id="ARBA00022840"/>
    </source>
</evidence>
<keyword evidence="3 5" id="KW-0067">ATP-binding</keyword>